<comment type="subcellular location">
    <subcellularLocation>
        <location evidence="1">Cell membrane</location>
        <topology evidence="1">Multi-pass membrane protein</topology>
    </subcellularLocation>
</comment>
<dbReference type="InterPro" id="IPR026392">
    <property type="entry name" value="Exo/Archaeosortase_dom"/>
</dbReference>
<comment type="caution">
    <text evidence="10">The sequence shown here is derived from an EMBL/GenBank/DDBJ whole genome shotgun (WGS) entry which is preliminary data.</text>
</comment>
<dbReference type="InterPro" id="IPR013426">
    <property type="entry name" value="EpsH-like"/>
</dbReference>
<dbReference type="NCBIfam" id="TIGR02602">
    <property type="entry name" value="8TM_EpsH"/>
    <property type="match status" value="1"/>
</dbReference>
<keyword evidence="7 8" id="KW-0472">Membrane</keyword>
<name>A0A225T213_9BURK</name>
<keyword evidence="11" id="KW-1185">Reference proteome</keyword>
<evidence type="ECO:0000256" key="8">
    <source>
        <dbReference type="SAM" id="Phobius"/>
    </source>
</evidence>
<dbReference type="NCBIfam" id="TIGR02914">
    <property type="entry name" value="EpsI_fam"/>
    <property type="match status" value="1"/>
</dbReference>
<dbReference type="GO" id="GO:0005886">
    <property type="term" value="C:plasma membrane"/>
    <property type="evidence" value="ECO:0007669"/>
    <property type="project" value="UniProtKB-SubCell"/>
</dbReference>
<keyword evidence="6 8" id="KW-1133">Transmembrane helix</keyword>
<dbReference type="InterPro" id="IPR017544">
    <property type="entry name" value="Exosortase-2"/>
</dbReference>
<feature type="transmembrane region" description="Helical" evidence="8">
    <location>
        <begin position="16"/>
        <end position="34"/>
    </location>
</feature>
<feature type="transmembrane region" description="Helical" evidence="8">
    <location>
        <begin position="46"/>
        <end position="64"/>
    </location>
</feature>
<feature type="transmembrane region" description="Helical" evidence="8">
    <location>
        <begin position="322"/>
        <end position="344"/>
    </location>
</feature>
<dbReference type="Pfam" id="PF09721">
    <property type="entry name" value="Exosortase_EpsH"/>
    <property type="match status" value="1"/>
</dbReference>
<dbReference type="AlphaFoldDB" id="A0A225T213"/>
<evidence type="ECO:0000256" key="4">
    <source>
        <dbReference type="ARBA" id="ARBA00022692"/>
    </source>
</evidence>
<dbReference type="Proteomes" id="UP000214747">
    <property type="component" value="Unassembled WGS sequence"/>
</dbReference>
<evidence type="ECO:0000313" key="11">
    <source>
        <dbReference type="Proteomes" id="UP000214747"/>
    </source>
</evidence>
<gene>
    <name evidence="10" type="ORF">CEJ45_02780</name>
</gene>
<protein>
    <submittedName>
        <fullName evidence="10">Exosortase B</fullName>
    </submittedName>
</protein>
<evidence type="ECO:0000256" key="7">
    <source>
        <dbReference type="ARBA" id="ARBA00023136"/>
    </source>
</evidence>
<evidence type="ECO:0000313" key="10">
    <source>
        <dbReference type="EMBL" id="OWY36153.1"/>
    </source>
</evidence>
<dbReference type="GO" id="GO:0008233">
    <property type="term" value="F:peptidase activity"/>
    <property type="evidence" value="ECO:0007669"/>
    <property type="project" value="UniProtKB-KW"/>
</dbReference>
<evidence type="ECO:0000256" key="1">
    <source>
        <dbReference type="ARBA" id="ARBA00004651"/>
    </source>
</evidence>
<keyword evidence="3" id="KW-0645">Protease</keyword>
<dbReference type="NCBIfam" id="TIGR04178">
    <property type="entry name" value="exo_archaeo"/>
    <property type="match status" value="1"/>
</dbReference>
<feature type="transmembrane region" description="Helical" evidence="8">
    <location>
        <begin position="222"/>
        <end position="250"/>
    </location>
</feature>
<keyword evidence="4 8" id="KW-0812">Transmembrane</keyword>
<feature type="transmembrane region" description="Helical" evidence="8">
    <location>
        <begin position="76"/>
        <end position="95"/>
    </location>
</feature>
<dbReference type="Pfam" id="PF11984">
    <property type="entry name" value="DUF3485"/>
    <property type="match status" value="1"/>
</dbReference>
<dbReference type="EMBL" id="NJGV01000002">
    <property type="protein sequence ID" value="OWY36153.1"/>
    <property type="molecule type" value="Genomic_DNA"/>
</dbReference>
<dbReference type="InterPro" id="IPR019127">
    <property type="entry name" value="Exosortase"/>
</dbReference>
<feature type="domain" description="Methanolan biosynthesis EpsI" evidence="9">
    <location>
        <begin position="329"/>
        <end position="540"/>
    </location>
</feature>
<keyword evidence="5" id="KW-0378">Hydrolase</keyword>
<evidence type="ECO:0000256" key="2">
    <source>
        <dbReference type="ARBA" id="ARBA00022475"/>
    </source>
</evidence>
<dbReference type="InterPro" id="IPR014263">
    <property type="entry name" value="Methanolan_biosynth_EpsI"/>
</dbReference>
<evidence type="ECO:0000256" key="6">
    <source>
        <dbReference type="ARBA" id="ARBA00022989"/>
    </source>
</evidence>
<evidence type="ECO:0000256" key="3">
    <source>
        <dbReference type="ARBA" id="ARBA00022670"/>
    </source>
</evidence>
<reference evidence="10 11" key="1">
    <citation type="journal article" date="2010" name="Int. J. Syst. Evol. Microbiol.">
        <title>Reclassification of Herbaspirillum putei as a later heterotypic synonym of Herbaspirillum huttiense, with the description of H. huttiense subsp. huttiense subsp. nov. and H. huttiense subsp. putei subsp. nov., comb. nov., and description of Herbaspirillum aquaticum sp. nov.</title>
        <authorList>
            <person name="Dobritsa A.P."/>
            <person name="Reddy M.C."/>
            <person name="Samadpour M."/>
        </authorList>
    </citation>
    <scope>NUCLEOTIDE SEQUENCE [LARGE SCALE GENOMIC DNA]</scope>
    <source>
        <strain evidence="10 11">IEH 4430</strain>
    </source>
</reference>
<dbReference type="NCBIfam" id="TIGR03113">
    <property type="entry name" value="exosort_XrtB"/>
    <property type="match status" value="1"/>
</dbReference>
<dbReference type="GO" id="GO:0006508">
    <property type="term" value="P:proteolysis"/>
    <property type="evidence" value="ECO:0007669"/>
    <property type="project" value="UniProtKB-KW"/>
</dbReference>
<sequence length="565" mass="62434">MAPQRGNAPQGGRPDLPWLLVLLGVLVLYVPSIVDLLHGPWGTERNAHGPIVLLVSFGFFYIRIRQLLRAGQLVRAPRPALGAAVLLLGLAAYVLGRSQAVLMLEMGSLIPVCAGTIIFFYGWQTCRRMWFAFFFMLFMIPLPSTFVDAVTLPMKIAVSAATQTILHTLGYPVGRDGVILVVGQYQLLVADACAGLNSLFTLEALGLLYMNLVRHHSVLRNAVLACLIVPISFASNTVRVVVLALITYYLGDAAGQGFLHGFAGMVLFLTALTLIMVIDNTLVWLVERRERRHVASKPVASPPARKEPQGELWRRNADLFRISARAALLLMLPMTLAQGVALWMTPEPLVVGTPPNMEALVPKRFAGWVEVPSPYLQVDLSVGEPGQTSNERPYDAVAMKTYRNAEGEQVMLALAYARQQRQEVKIHRPEICYEAQGFRQLSHDLARFDLPGVADVEGDRFLMQNKNRIEAVSYWIHIGDAFPRGGLDTRMKLLRDGLEGKVPDGILVRASSLMNDPAEADEAYRLQEDFLRDFVAALTPQGKALLLKGWNDDSRLAMMGNGESK</sequence>
<dbReference type="NCBIfam" id="NF045609">
    <property type="entry name" value="EpsI_type_B"/>
    <property type="match status" value="1"/>
</dbReference>
<feature type="transmembrane region" description="Helical" evidence="8">
    <location>
        <begin position="185"/>
        <end position="210"/>
    </location>
</feature>
<dbReference type="InterPro" id="IPR054653">
    <property type="entry name" value="EpsI_type_B_pred"/>
</dbReference>
<accession>A0A225T213</accession>
<feature type="transmembrane region" description="Helical" evidence="8">
    <location>
        <begin position="262"/>
        <end position="286"/>
    </location>
</feature>
<feature type="transmembrane region" description="Helical" evidence="8">
    <location>
        <begin position="101"/>
        <end position="123"/>
    </location>
</feature>
<organism evidence="10 11">
    <name type="scientific">Herbaspirillum aquaticum</name>
    <dbReference type="NCBI Taxonomy" id="568783"/>
    <lineage>
        <taxon>Bacteria</taxon>
        <taxon>Pseudomonadati</taxon>
        <taxon>Pseudomonadota</taxon>
        <taxon>Betaproteobacteria</taxon>
        <taxon>Burkholderiales</taxon>
        <taxon>Oxalobacteraceae</taxon>
        <taxon>Herbaspirillum</taxon>
    </lineage>
</organism>
<evidence type="ECO:0000259" key="9">
    <source>
        <dbReference type="Pfam" id="PF11984"/>
    </source>
</evidence>
<feature type="transmembrane region" description="Helical" evidence="8">
    <location>
        <begin position="130"/>
        <end position="147"/>
    </location>
</feature>
<proteinExistence type="predicted"/>
<keyword evidence="2" id="KW-1003">Cell membrane</keyword>
<evidence type="ECO:0000256" key="5">
    <source>
        <dbReference type="ARBA" id="ARBA00022801"/>
    </source>
</evidence>